<dbReference type="Proteomes" id="UP000266841">
    <property type="component" value="Unassembled WGS sequence"/>
</dbReference>
<dbReference type="AlphaFoldDB" id="K0RAL6"/>
<name>K0RAL6_THAOC</name>
<evidence type="ECO:0000256" key="1">
    <source>
        <dbReference type="SAM" id="MobiDB-lite"/>
    </source>
</evidence>
<dbReference type="OrthoDB" id="49658at2759"/>
<proteinExistence type="predicted"/>
<evidence type="ECO:0000313" key="2">
    <source>
        <dbReference type="EMBL" id="EJK46101.1"/>
    </source>
</evidence>
<feature type="compositionally biased region" description="Basic and acidic residues" evidence="1">
    <location>
        <begin position="26"/>
        <end position="44"/>
    </location>
</feature>
<organism evidence="2 3">
    <name type="scientific">Thalassiosira oceanica</name>
    <name type="common">Marine diatom</name>
    <dbReference type="NCBI Taxonomy" id="159749"/>
    <lineage>
        <taxon>Eukaryota</taxon>
        <taxon>Sar</taxon>
        <taxon>Stramenopiles</taxon>
        <taxon>Ochrophyta</taxon>
        <taxon>Bacillariophyta</taxon>
        <taxon>Coscinodiscophyceae</taxon>
        <taxon>Thalassiosirophycidae</taxon>
        <taxon>Thalassiosirales</taxon>
        <taxon>Thalassiosiraceae</taxon>
        <taxon>Thalassiosira</taxon>
    </lineage>
</organism>
<feature type="compositionally biased region" description="Basic residues" evidence="1">
    <location>
        <begin position="628"/>
        <end position="646"/>
    </location>
</feature>
<feature type="region of interest" description="Disordered" evidence="1">
    <location>
        <begin position="410"/>
        <end position="434"/>
    </location>
</feature>
<feature type="compositionally biased region" description="Basic residues" evidence="1">
    <location>
        <begin position="97"/>
        <end position="114"/>
    </location>
</feature>
<feature type="region of interest" description="Disordered" evidence="1">
    <location>
        <begin position="1"/>
        <end position="181"/>
    </location>
</feature>
<comment type="caution">
    <text evidence="2">The sequence shown here is derived from an EMBL/GenBank/DDBJ whole genome shotgun (WGS) entry which is preliminary data.</text>
</comment>
<reference evidence="2 3" key="1">
    <citation type="journal article" date="2012" name="Genome Biol.">
        <title>Genome and low-iron response of an oceanic diatom adapted to chronic iron limitation.</title>
        <authorList>
            <person name="Lommer M."/>
            <person name="Specht M."/>
            <person name="Roy A.S."/>
            <person name="Kraemer L."/>
            <person name="Andreson R."/>
            <person name="Gutowska M.A."/>
            <person name="Wolf J."/>
            <person name="Bergner S.V."/>
            <person name="Schilhabel M.B."/>
            <person name="Klostermeier U.C."/>
            <person name="Beiko R.G."/>
            <person name="Rosenstiel P."/>
            <person name="Hippler M."/>
            <person name="Laroche J."/>
        </authorList>
    </citation>
    <scope>NUCLEOTIDE SEQUENCE [LARGE SCALE GENOMIC DNA]</scope>
    <source>
        <strain evidence="2 3">CCMP1005</strain>
    </source>
</reference>
<evidence type="ECO:0000313" key="3">
    <source>
        <dbReference type="Proteomes" id="UP000266841"/>
    </source>
</evidence>
<protein>
    <submittedName>
        <fullName evidence="2">Uncharacterized protein</fullName>
    </submittedName>
</protein>
<feature type="region of interest" description="Disordered" evidence="1">
    <location>
        <begin position="586"/>
        <end position="927"/>
    </location>
</feature>
<dbReference type="EMBL" id="AGNL01047993">
    <property type="protein sequence ID" value="EJK46101.1"/>
    <property type="molecule type" value="Genomic_DNA"/>
</dbReference>
<feature type="compositionally biased region" description="Basic residues" evidence="1">
    <location>
        <begin position="804"/>
        <end position="821"/>
    </location>
</feature>
<feature type="compositionally biased region" description="Low complexity" evidence="1">
    <location>
        <begin position="671"/>
        <end position="682"/>
    </location>
</feature>
<dbReference type="eggNOG" id="ENOG502SG6W">
    <property type="taxonomic scope" value="Eukaryota"/>
</dbReference>
<feature type="compositionally biased region" description="Low complexity" evidence="1">
    <location>
        <begin position="602"/>
        <end position="616"/>
    </location>
</feature>
<feature type="compositionally biased region" description="Polar residues" evidence="1">
    <location>
        <begin position="825"/>
        <end position="834"/>
    </location>
</feature>
<feature type="compositionally biased region" description="Basic residues" evidence="1">
    <location>
        <begin position="55"/>
        <end position="65"/>
    </location>
</feature>
<gene>
    <name evidence="2" type="ORF">THAOC_35249</name>
</gene>
<keyword evidence="3" id="KW-1185">Reference proteome</keyword>
<accession>K0RAL6</accession>
<feature type="compositionally biased region" description="Acidic residues" evidence="1">
    <location>
        <begin position="418"/>
        <end position="431"/>
    </location>
</feature>
<feature type="compositionally biased region" description="Basic and acidic residues" evidence="1">
    <location>
        <begin position="658"/>
        <end position="670"/>
    </location>
</feature>
<sequence length="927" mass="103222">MATHQRILTKDRRRKKTGRSSLDSHNSSKPDRDGWFTAADKSEVEIDLDLLPPPKKAKNHKRKRIHESSDSSDDGGGGGGSDASRDAWGNKFPSKVSTRKIINKVNKRSKKRRQLLASESEESNDDDEDNNVVFVAKKTSRGGKSRRMDKESRGKAKGSKLKPSESKKTQSKSGHIGRRNLARLRRSIDSAGERHTELSHNASTGRGHQFPAKAAREADRMTLPGSIDTVDQLVWYRMVLQCKPDEYEARYKLIPCRILEGDEAERQRSNLQAGSNLTIVQFLNRRDPSKGKYRAISRDVLINFAKKSPDRISYTFNDEYLNRYLRQQPSSEHNQESEKTYLLGLYRHAVAEERLARQLAEKERQAFYGSSSEESEAKVRTKKVAAKKKTTKKDAAIATKSRKKDVQFELVEVKQGESEQDEESDQDDDTMDIPYTQAMNYDSDEFDFGSEDEKSNEPLRPGDVIEYYSGIYVAGDPRGLRRATVMAVKNPKEEFPLVLDNGECIPNTTRVKRIKEMVDGELIEHPGIYRSIMKFRMKKSGTATAADGVAKEAERFGRIMDRNMAKLKKKAEADGFAPMDMLVGVKGTKKGTNTSNRPNETSSSSSEQESSSSSEDSSSDESLDAKLKARSQKKRPVKFLPKKKKSLNKENNMSKPSSKTDRNRKSRDDLSFASSSADEFAANKSRRAAQPRSADMVDLSMSESDVAPQSTDVTSLQRTRRKATLDDSSSSDDESSLETPKQRKASPTGTSTDSIKRRIQKGAPRGSSTRRARESQSSTKSSFSRLSRPNSPPSSDDSLSLRALSRRSSARKHRSGSKVKPGKNSAGTLKSKPSPTIDLSSDDSDDESECSIPRGIAFSGKKENSPARKQAPSRRELNSASKSPPGKKQKAASKPENSKPSDDDSDTGDFGMTQKSFGLSLKINRNK</sequence>
<dbReference type="OMA" id="WHRIRSP"/>
<feature type="compositionally biased region" description="Acidic residues" evidence="1">
    <location>
        <begin position="840"/>
        <end position="849"/>
    </location>
</feature>
<feature type="compositionally biased region" description="Polar residues" evidence="1">
    <location>
        <begin position="590"/>
        <end position="601"/>
    </location>
</feature>
<feature type="compositionally biased region" description="Low complexity" evidence="1">
    <location>
        <begin position="775"/>
        <end position="803"/>
    </location>
</feature>
<feature type="compositionally biased region" description="Acidic residues" evidence="1">
    <location>
        <begin position="119"/>
        <end position="130"/>
    </location>
</feature>
<feature type="compositionally biased region" description="Polar residues" evidence="1">
    <location>
        <begin position="701"/>
        <end position="717"/>
    </location>
</feature>